<dbReference type="Proteomes" id="UP000041247">
    <property type="component" value="Unassembled WGS sequence"/>
</dbReference>
<dbReference type="NCBIfam" id="TIGR01690">
    <property type="entry name" value="ICE_RAQPRD"/>
    <property type="match status" value="1"/>
</dbReference>
<sequence>MTSRATASHAASPRLPLSGVLAVALLCSAASAQADAALERERLAGAQRLLDQADRLAATAAPAAASEPSRYHFDYARLHDDVRRLQAGVASYLVPGQIQGQRKYAFQTDISSGPVICTPRKTKGPCSRKRSLHTR</sequence>
<proteinExistence type="predicted"/>
<gene>
    <name evidence="2" type="ORF">XTPLMG728_2957</name>
</gene>
<dbReference type="RefSeq" id="WP_053841645.1">
    <property type="nucleotide sequence ID" value="NZ_CP076250.1"/>
</dbReference>
<accession>A0A0K3A2V0</accession>
<keyword evidence="1" id="KW-0732">Signal</keyword>
<evidence type="ECO:0000256" key="1">
    <source>
        <dbReference type="SAM" id="SignalP"/>
    </source>
</evidence>
<evidence type="ECO:0000313" key="2">
    <source>
        <dbReference type="EMBL" id="CTP91607.1"/>
    </source>
</evidence>
<dbReference type="AlphaFoldDB" id="A0A0K3A2V0"/>
<reference evidence="2 3" key="1">
    <citation type="submission" date="2015-07" db="EMBL/GenBank/DDBJ databases">
        <authorList>
            <person name="Noorani M."/>
        </authorList>
    </citation>
    <scope>NUCLEOTIDE SEQUENCE [LARGE SCALE GENOMIC DNA]</scope>
    <source>
        <strain evidence="2">LMG728</strain>
    </source>
</reference>
<name>A0A0K3A2V0_9XANT</name>
<protein>
    <submittedName>
        <fullName evidence="2">Putative secreted protein</fullName>
    </submittedName>
</protein>
<feature type="signal peptide" evidence="1">
    <location>
        <begin position="1"/>
        <end position="32"/>
    </location>
</feature>
<feature type="chain" id="PRO_5005493605" evidence="1">
    <location>
        <begin position="33"/>
        <end position="135"/>
    </location>
</feature>
<organism evidence="2 3">
    <name type="scientific">Xanthomonas graminis pv. poae</name>
    <dbReference type="NCBI Taxonomy" id="227946"/>
    <lineage>
        <taxon>Bacteria</taxon>
        <taxon>Pseudomonadati</taxon>
        <taxon>Pseudomonadota</taxon>
        <taxon>Gammaproteobacteria</taxon>
        <taxon>Lysobacterales</taxon>
        <taxon>Lysobacteraceae</taxon>
        <taxon>Xanthomonas</taxon>
        <taxon>Xanthomonas translucens group</taxon>
        <taxon>Xanthomonas graminis</taxon>
    </lineage>
</organism>
<dbReference type="Pfam" id="PF09686">
    <property type="entry name" value="Plasmid_RAQPRD"/>
    <property type="match status" value="1"/>
</dbReference>
<evidence type="ECO:0000313" key="3">
    <source>
        <dbReference type="Proteomes" id="UP000041247"/>
    </source>
</evidence>
<dbReference type="EMBL" id="CXOK01000104">
    <property type="protein sequence ID" value="CTP91607.1"/>
    <property type="molecule type" value="Genomic_DNA"/>
</dbReference>
<dbReference type="InterPro" id="IPR019110">
    <property type="entry name" value="Uncharacterised_RAQPRD"/>
</dbReference>